<dbReference type="AlphaFoldDB" id="A0A8H2WD09"/>
<feature type="compositionally biased region" description="Polar residues" evidence="1">
    <location>
        <begin position="481"/>
        <end position="491"/>
    </location>
</feature>
<feature type="compositionally biased region" description="Basic residues" evidence="1">
    <location>
        <begin position="596"/>
        <end position="606"/>
    </location>
</feature>
<evidence type="ECO:0000256" key="1">
    <source>
        <dbReference type="SAM" id="MobiDB-lite"/>
    </source>
</evidence>
<feature type="compositionally biased region" description="Basic and acidic residues" evidence="1">
    <location>
        <begin position="610"/>
        <end position="639"/>
    </location>
</feature>
<comment type="caution">
    <text evidence="2">The sequence shown here is derived from an EMBL/GenBank/DDBJ whole genome shotgun (WGS) entry which is preliminary data.</text>
</comment>
<accession>A0A8H2WD09</accession>
<feature type="region of interest" description="Disordered" evidence="1">
    <location>
        <begin position="404"/>
        <end position="434"/>
    </location>
</feature>
<evidence type="ECO:0000313" key="3">
    <source>
        <dbReference type="Proteomes" id="UP000663840"/>
    </source>
</evidence>
<sequence>MNHEDFQTKINHWQTGLSDNLSRTWLEEMKALRKRHLQTSPNSSPVRGSTKATQAYIIVVPDPYYSPGIVLRDEEGDIWHMFWVKIGDSQTADTRATDYKNPSQKPVTFYLQDGIEKPGSKLQKAVHKDHRRGGIKPNGHSEWRGLYGNKLKCPRLAERLVELLDTFLSAEAQHNLTWDGAKAFLDFVSKNTLGPTKPTQQVSPPKYPRIAISITPNILENRVNKDFEVFGYSKTVIGKNARYERGIENFTYWIKLVAHNTEHGTADDLFNTYQSETPDFGCNAHQVSLEDLESVDLEEDTKRNATRNLDHNQPNTRAAEQEIIEKKLKQIEINAQRALIKKIIGVWIKCVASHSSNNWIEVRGETKCDKHMIAVDFLRSLVSTFHDYKVFSWDASRWPVEEDMQIPNQGTGDTFQEHANEEESAQISSTPKINRDSVMHTEYLSGGNAQASSNKKKSSSGQVVEEFKQDSSTRRQRETQMEISNSPTKANVPSARMKVDTVHVTPSTKIRREFYLNGDALGNRVVMDANYSDEAVTNRGKNTPYTSRERLDLIIKYATMGKTSPDYGGAKYPSGLNAQRQEYNRVTSSDMETNKSPRRSIVKHAISKFGIDERQTIDGKTVKKTSKRPEKNKTKKTEFGEGDSQAE</sequence>
<organism evidence="2 3">
    <name type="scientific">Rhizoctonia solani</name>
    <dbReference type="NCBI Taxonomy" id="456999"/>
    <lineage>
        <taxon>Eukaryota</taxon>
        <taxon>Fungi</taxon>
        <taxon>Dikarya</taxon>
        <taxon>Basidiomycota</taxon>
        <taxon>Agaricomycotina</taxon>
        <taxon>Agaricomycetes</taxon>
        <taxon>Cantharellales</taxon>
        <taxon>Ceratobasidiaceae</taxon>
        <taxon>Rhizoctonia</taxon>
    </lineage>
</organism>
<reference evidence="2" key="1">
    <citation type="submission" date="2021-01" db="EMBL/GenBank/DDBJ databases">
        <authorList>
            <person name="Kaushik A."/>
        </authorList>
    </citation>
    <scope>NUCLEOTIDE SEQUENCE</scope>
    <source>
        <strain evidence="2">AG1-1A</strain>
    </source>
</reference>
<gene>
    <name evidence="2" type="ORF">RDB_LOCUS19435</name>
</gene>
<name>A0A8H2WD09_9AGAM</name>
<feature type="region of interest" description="Disordered" evidence="1">
    <location>
        <begin position="585"/>
        <end position="647"/>
    </location>
</feature>
<proteinExistence type="predicted"/>
<dbReference type="Proteomes" id="UP000663840">
    <property type="component" value="Unassembled WGS sequence"/>
</dbReference>
<protein>
    <submittedName>
        <fullName evidence="2">Uncharacterized protein</fullName>
    </submittedName>
</protein>
<dbReference type="EMBL" id="CAJMWR010000364">
    <property type="protein sequence ID" value="CAE6371718.1"/>
    <property type="molecule type" value="Genomic_DNA"/>
</dbReference>
<evidence type="ECO:0000313" key="2">
    <source>
        <dbReference type="EMBL" id="CAE6371718.1"/>
    </source>
</evidence>
<feature type="compositionally biased region" description="Basic and acidic residues" evidence="1">
    <location>
        <begin position="465"/>
        <end position="480"/>
    </location>
</feature>
<feature type="region of interest" description="Disordered" evidence="1">
    <location>
        <begin position="446"/>
        <end position="494"/>
    </location>
</feature>